<name>A0A449A4V2_9BACT</name>
<evidence type="ECO:0000256" key="4">
    <source>
        <dbReference type="ARBA" id="ARBA00022722"/>
    </source>
</evidence>
<dbReference type="EMBL" id="LR214951">
    <property type="protein sequence ID" value="VEU59267.1"/>
    <property type="molecule type" value="Genomic_DNA"/>
</dbReference>
<dbReference type="REBASE" id="298411">
    <property type="entry name" value="Mne10166ORF225P"/>
</dbReference>
<evidence type="ECO:0000256" key="11">
    <source>
        <dbReference type="RuleBase" id="RU364115"/>
    </source>
</evidence>
<dbReference type="Pfam" id="PF18766">
    <property type="entry name" value="SWI2_SNF2"/>
    <property type="match status" value="1"/>
</dbReference>
<keyword evidence="9 11" id="KW-0067">ATP-binding</keyword>
<evidence type="ECO:0000256" key="1">
    <source>
        <dbReference type="ARBA" id="ARBA00000851"/>
    </source>
</evidence>
<dbReference type="CDD" id="cd22332">
    <property type="entry name" value="HsdR_N"/>
    <property type="match status" value="1"/>
</dbReference>
<evidence type="ECO:0000313" key="13">
    <source>
        <dbReference type="EMBL" id="VEU59267.1"/>
    </source>
</evidence>
<dbReference type="GO" id="GO:0009035">
    <property type="term" value="F:type I site-specific deoxyribonuclease activity"/>
    <property type="evidence" value="ECO:0007669"/>
    <property type="project" value="UniProtKB-EC"/>
</dbReference>
<keyword evidence="8 11" id="KW-0378">Hydrolase</keyword>
<evidence type="ECO:0000259" key="12">
    <source>
        <dbReference type="PROSITE" id="PS51192"/>
    </source>
</evidence>
<dbReference type="InterPro" id="IPR004473">
    <property type="entry name" value="Restrct_endonuc_typeI_HsdR"/>
</dbReference>
<dbReference type="PANTHER" id="PTHR30195">
    <property type="entry name" value="TYPE I SITE-SPECIFIC DEOXYRIBONUCLEASE PROTEIN SUBUNIT M AND R"/>
    <property type="match status" value="1"/>
</dbReference>
<gene>
    <name evidence="13" type="primary">hsdR_2</name>
    <name evidence="13" type="ORF">NCTC10166_00226</name>
</gene>
<evidence type="ECO:0000256" key="2">
    <source>
        <dbReference type="ARBA" id="ARBA00008598"/>
    </source>
</evidence>
<dbReference type="Pfam" id="PF04313">
    <property type="entry name" value="HSDR_N"/>
    <property type="match status" value="1"/>
</dbReference>
<keyword evidence="4" id="KW-0540">Nuclease</keyword>
<evidence type="ECO:0000256" key="6">
    <source>
        <dbReference type="ARBA" id="ARBA00022747"/>
    </source>
</evidence>
<dbReference type="GO" id="GO:0003677">
    <property type="term" value="F:DNA binding"/>
    <property type="evidence" value="ECO:0007669"/>
    <property type="project" value="UniProtKB-KW"/>
</dbReference>
<proteinExistence type="inferred from homology"/>
<comment type="function">
    <text evidence="11">Subunit R is required for both nuclease and ATPase activities, but not for modification.</text>
</comment>
<dbReference type="InterPro" id="IPR055180">
    <property type="entry name" value="HsdR_RecA-like_helicase_dom_2"/>
</dbReference>
<dbReference type="SMART" id="SM00487">
    <property type="entry name" value="DEXDc"/>
    <property type="match status" value="1"/>
</dbReference>
<dbReference type="Gene3D" id="3.90.1570.50">
    <property type="match status" value="1"/>
</dbReference>
<dbReference type="PROSITE" id="PS51192">
    <property type="entry name" value="HELICASE_ATP_BIND_1"/>
    <property type="match status" value="1"/>
</dbReference>
<dbReference type="GO" id="GO:0009307">
    <property type="term" value="P:DNA restriction-modification system"/>
    <property type="evidence" value="ECO:0007669"/>
    <property type="project" value="UniProtKB-KW"/>
</dbReference>
<evidence type="ECO:0000256" key="10">
    <source>
        <dbReference type="ARBA" id="ARBA00023125"/>
    </source>
</evidence>
<comment type="similarity">
    <text evidence="2 11">Belongs to the HsdR family.</text>
</comment>
<comment type="catalytic activity">
    <reaction evidence="1 11">
        <text>Endonucleolytic cleavage of DNA to give random double-stranded fragments with terminal 5'-phosphates, ATP is simultaneously hydrolyzed.</text>
        <dbReference type="EC" id="3.1.21.3"/>
    </reaction>
</comment>
<protein>
    <recommendedName>
        <fullName evidence="11">Type I restriction enzyme endonuclease subunit</fullName>
        <shortName evidence="11">R protein</shortName>
        <ecNumber evidence="11">3.1.21.3</ecNumber>
    </recommendedName>
</protein>
<evidence type="ECO:0000256" key="5">
    <source>
        <dbReference type="ARBA" id="ARBA00022741"/>
    </source>
</evidence>
<dbReference type="InterPro" id="IPR027417">
    <property type="entry name" value="P-loop_NTPase"/>
</dbReference>
<dbReference type="KEGG" id="mnu:NCTC10166_00226"/>
<dbReference type="EC" id="3.1.21.3" evidence="11"/>
<accession>A0A449A4V2</accession>
<evidence type="ECO:0000256" key="8">
    <source>
        <dbReference type="ARBA" id="ARBA00022801"/>
    </source>
</evidence>
<dbReference type="PANTHER" id="PTHR30195:SF15">
    <property type="entry name" value="TYPE I RESTRICTION ENZYME HINDI ENDONUCLEASE SUBUNIT"/>
    <property type="match status" value="1"/>
</dbReference>
<dbReference type="OrthoDB" id="9758243at2"/>
<evidence type="ECO:0000313" key="14">
    <source>
        <dbReference type="Proteomes" id="UP000289440"/>
    </source>
</evidence>
<feature type="domain" description="Helicase ATP-binding" evidence="12">
    <location>
        <begin position="264"/>
        <end position="449"/>
    </location>
</feature>
<keyword evidence="7" id="KW-0255">Endonuclease</keyword>
<dbReference type="Pfam" id="PF22679">
    <property type="entry name" value="T1R_D3-like"/>
    <property type="match status" value="1"/>
</dbReference>
<dbReference type="InterPro" id="IPR007409">
    <property type="entry name" value="Restrct_endonuc_type1_HsdR_N"/>
</dbReference>
<organism evidence="13 14">
    <name type="scientific">Mesomycoplasma neurolyticum</name>
    <dbReference type="NCBI Taxonomy" id="2120"/>
    <lineage>
        <taxon>Bacteria</taxon>
        <taxon>Bacillati</taxon>
        <taxon>Mycoplasmatota</taxon>
        <taxon>Mycoplasmoidales</taxon>
        <taxon>Metamycoplasmataceae</taxon>
        <taxon>Mesomycoplasma</taxon>
    </lineage>
</organism>
<reference evidence="13 14" key="1">
    <citation type="submission" date="2019-01" db="EMBL/GenBank/DDBJ databases">
        <authorList>
            <consortium name="Pathogen Informatics"/>
        </authorList>
    </citation>
    <scope>NUCLEOTIDE SEQUENCE [LARGE SCALE GENOMIC DNA]</scope>
    <source>
        <strain evidence="13 14">NCTC10166</strain>
    </source>
</reference>
<dbReference type="GO" id="GO:0005524">
    <property type="term" value="F:ATP binding"/>
    <property type="evidence" value="ECO:0007669"/>
    <property type="project" value="UniProtKB-KW"/>
</dbReference>
<evidence type="ECO:0000256" key="7">
    <source>
        <dbReference type="ARBA" id="ARBA00022759"/>
    </source>
</evidence>
<evidence type="ECO:0000256" key="9">
    <source>
        <dbReference type="ARBA" id="ARBA00022840"/>
    </source>
</evidence>
<dbReference type="InterPro" id="IPR014001">
    <property type="entry name" value="Helicase_ATP-bd"/>
</dbReference>
<dbReference type="Proteomes" id="UP000289440">
    <property type="component" value="Chromosome"/>
</dbReference>
<dbReference type="RefSeq" id="WP_129719670.1">
    <property type="nucleotide sequence ID" value="NZ_LR214951.1"/>
</dbReference>
<comment type="subunit">
    <text evidence="3 11">The type I restriction/modification system is composed of three polypeptides R, M and S.</text>
</comment>
<keyword evidence="10 11" id="KW-0238">DNA-binding</keyword>
<dbReference type="CDD" id="cd18800">
    <property type="entry name" value="SF2_C_EcoR124I-like"/>
    <property type="match status" value="1"/>
</dbReference>
<dbReference type="Gene3D" id="3.40.50.300">
    <property type="entry name" value="P-loop containing nucleotide triphosphate hydrolases"/>
    <property type="match status" value="2"/>
</dbReference>
<evidence type="ECO:0000256" key="3">
    <source>
        <dbReference type="ARBA" id="ARBA00011296"/>
    </source>
</evidence>
<keyword evidence="5 11" id="KW-0547">Nucleotide-binding</keyword>
<keyword evidence="6 11" id="KW-0680">Restriction system</keyword>
<dbReference type="AlphaFoldDB" id="A0A449A4V2"/>
<dbReference type="NCBIfam" id="TIGR00348">
    <property type="entry name" value="hsdR"/>
    <property type="match status" value="1"/>
</dbReference>
<dbReference type="InterPro" id="IPR040980">
    <property type="entry name" value="SWI2_SNF2"/>
</dbReference>
<sequence length="1042" mass="124323">MLEKDIELNFIEVLKTKGYKYLDDEESLESREYDKNQPFFNKTFEDCLRTINPGILQDEVNKIIRKIQDLSSDANPDKKNSELLKIMKNGFTIRREKEQINKLWKIIDFDNVENNEFIVTNQFRMNSKYGKNNENIPDIVIFINGLPIIVGELKTYSELNTSLIEEAIYQITNYAMHLPDLFATNIFSFVSNLHEMLIGNPISKKSTFNHWRENDKQENVLESDFWNKKNILEIFKNFVFYDKNLKKIIPRYYQYYTVKKTLDVYRQNSNKLGIVWHTQGSGKSLTMVMLTRMLRQEIAPNLTVLVVTDRLDLQNQLFDTFNNSAEYLLEKPTKIEKTQDIINILENTKVNGIYFANIQKFRDNDFSIINKRDDILIITDEAHRSHNSYDSQSYKEIFKADVDFDEYKRTYARILRDSFPNAKFIGFTGTPIETKDVETKRIFGDYIDEYRLVDALQDKTIVDIFYEDSKIDAQLSEEQLKLIDDIDEEETNIIYQNENIKLKKQAIQYKNRLKIKEIQNFIFSSGRVTNVVKHFIQHYERRKKWLYGKAMFVAFNREVAYKYYKEIINQRPDFQDKVKLVVTTNSQKDKKEFPEMHELLINQNEIKIIKDFKDVDSEVKILIVVDKLLTGFDVPALDVIYIDKILKMHNLMQAIARVNRTFKKGNQKKENGLIVDYIGIYRNLQDALDFYWDRKDINNKNKKDITIKDSEKNVEKLKKLFLLELNKIYKLFFNETKIEEMIANNSLFNKTINAFYFNSSEEELNKFMLMTNNLKKNLNLVFYNLTKNEKIMVKNLFNIYDYIAKKNVSSIDWIKWKERNQKDLDSALIYEEILPNYSKEKINFEWIHNRIQRIEKNLSEIYNLKADMVVRAVQTFIDYSQNISKTAQEKYSKKLREIYKKFMEKNISYEEFIKQLNEIIEKINLDNNDNLSQEEILVKRFMDVLFIENEYEDKDTLQRIAKEIYQKLTNNGMSPFKKGWIKSRQKRKAIISDISWILHDNNWPPTMDDTEENQIIKNKANKLFIDEIERVIDNETSNNFIK</sequence>
<dbReference type="SUPFAM" id="SSF52540">
    <property type="entry name" value="P-loop containing nucleoside triphosphate hydrolases"/>
    <property type="match status" value="2"/>
</dbReference>
<dbReference type="InterPro" id="IPR051268">
    <property type="entry name" value="Type-I_R_enzyme_R_subunit"/>
</dbReference>
<keyword evidence="14" id="KW-1185">Reference proteome</keyword>